<feature type="domain" description="Xylose isomerase-like TIM barrel" evidence="2">
    <location>
        <begin position="54"/>
        <end position="195"/>
    </location>
</feature>
<keyword evidence="3" id="KW-0413">Isomerase</keyword>
<dbReference type="InterPro" id="IPR036237">
    <property type="entry name" value="Xyl_isomerase-like_sf"/>
</dbReference>
<keyword evidence="4" id="KW-1185">Reference proteome</keyword>
<dbReference type="EMBL" id="AVPK01000006">
    <property type="protein sequence ID" value="KGN37247.1"/>
    <property type="molecule type" value="Genomic_DNA"/>
</dbReference>
<reference evidence="3 4" key="1">
    <citation type="submission" date="2013-08" db="EMBL/GenBank/DDBJ databases">
        <title>The genome sequence of Knoellia subterranea.</title>
        <authorList>
            <person name="Zhu W."/>
            <person name="Wang G."/>
        </authorList>
    </citation>
    <scope>NUCLEOTIDE SEQUENCE [LARGE SCALE GENOMIC DNA]</scope>
    <source>
        <strain evidence="3 4">KCTC 19937</strain>
    </source>
</reference>
<comment type="caution">
    <text evidence="3">The sequence shown here is derived from an EMBL/GenBank/DDBJ whole genome shotgun (WGS) entry which is preliminary data.</text>
</comment>
<sequence>MGRVGLIGISVRRRPLTSFDPMSRTTDSRRADEWLQHVGLCSVTLRHLSTHAVVDAARTAGLRRIEWGADAHAPPHDPGAVTNARELTEAAGLMVASYGSYWRAGVSPADEVLPIVRAAAALGAPRIRVWAGDVGTDRADDDTWNRVAAALREACRIARDHGVELALEFHPNTLTDSVDSTLELLDRVGDSTLRTYWQPRIDEEVAPAVEGLRRLLPHVAAVHVFSWWPGAERLRLHERTDLWAAVADALIVAKEPRDLLLEFVPGDNPALLPDEAATLRRLLGSG</sequence>
<dbReference type="Gene3D" id="3.20.20.150">
    <property type="entry name" value="Divalent-metal-dependent TIM barrel enzymes"/>
    <property type="match status" value="1"/>
</dbReference>
<dbReference type="Proteomes" id="UP000030011">
    <property type="component" value="Unassembled WGS sequence"/>
</dbReference>
<name>A0A0A0JMF5_9MICO</name>
<protein>
    <submittedName>
        <fullName evidence="3">Xylose isomerase</fullName>
    </submittedName>
</protein>
<keyword evidence="1" id="KW-0119">Carbohydrate metabolism</keyword>
<evidence type="ECO:0000256" key="1">
    <source>
        <dbReference type="ARBA" id="ARBA00023277"/>
    </source>
</evidence>
<evidence type="ECO:0000313" key="4">
    <source>
        <dbReference type="Proteomes" id="UP000030011"/>
    </source>
</evidence>
<dbReference type="eggNOG" id="COG1082">
    <property type="taxonomic scope" value="Bacteria"/>
</dbReference>
<dbReference type="AlphaFoldDB" id="A0A0A0JMF5"/>
<dbReference type="GO" id="GO:0016853">
    <property type="term" value="F:isomerase activity"/>
    <property type="evidence" value="ECO:0007669"/>
    <property type="project" value="UniProtKB-KW"/>
</dbReference>
<dbReference type="InterPro" id="IPR050312">
    <property type="entry name" value="IolE/XylAMocC-like"/>
</dbReference>
<dbReference type="Pfam" id="PF01261">
    <property type="entry name" value="AP_endonuc_2"/>
    <property type="match status" value="1"/>
</dbReference>
<evidence type="ECO:0000259" key="2">
    <source>
        <dbReference type="Pfam" id="PF01261"/>
    </source>
</evidence>
<evidence type="ECO:0000313" key="3">
    <source>
        <dbReference type="EMBL" id="KGN37247.1"/>
    </source>
</evidence>
<organism evidence="3 4">
    <name type="scientific">Knoellia subterranea KCTC 19937</name>
    <dbReference type="NCBI Taxonomy" id="1385521"/>
    <lineage>
        <taxon>Bacteria</taxon>
        <taxon>Bacillati</taxon>
        <taxon>Actinomycetota</taxon>
        <taxon>Actinomycetes</taxon>
        <taxon>Micrococcales</taxon>
        <taxon>Intrasporangiaceae</taxon>
        <taxon>Knoellia</taxon>
    </lineage>
</organism>
<dbReference type="SUPFAM" id="SSF51658">
    <property type="entry name" value="Xylose isomerase-like"/>
    <property type="match status" value="1"/>
</dbReference>
<dbReference type="InterPro" id="IPR013022">
    <property type="entry name" value="Xyl_isomerase-like_TIM-brl"/>
</dbReference>
<accession>A0A0A0JMF5</accession>
<gene>
    <name evidence="3" type="ORF">N803_15540</name>
</gene>
<dbReference type="PANTHER" id="PTHR12110">
    <property type="entry name" value="HYDROXYPYRUVATE ISOMERASE"/>
    <property type="match status" value="1"/>
</dbReference>
<proteinExistence type="predicted"/>
<dbReference type="PANTHER" id="PTHR12110:SF41">
    <property type="entry name" value="INOSOSE DEHYDRATASE"/>
    <property type="match status" value="1"/>
</dbReference>
<dbReference type="STRING" id="1385521.N803_15540"/>